<evidence type="ECO:0000313" key="2">
    <source>
        <dbReference type="Proteomes" id="UP000001312"/>
    </source>
</evidence>
<name>A7F101_SCLS1</name>
<dbReference type="GeneID" id="5484081"/>
<accession>A7F101</accession>
<dbReference type="RefSeq" id="XP_001588028.1">
    <property type="nucleotide sequence ID" value="XM_001587978.1"/>
</dbReference>
<dbReference type="InParanoid" id="A7F101"/>
<dbReference type="KEGG" id="ssl:SS1G_11270"/>
<dbReference type="Proteomes" id="UP000001312">
    <property type="component" value="Unassembled WGS sequence"/>
</dbReference>
<evidence type="ECO:0000313" key="1">
    <source>
        <dbReference type="EMBL" id="EDN95393.1"/>
    </source>
</evidence>
<protein>
    <submittedName>
        <fullName evidence="1">Uncharacterized protein</fullName>
    </submittedName>
</protein>
<sequence>MSDITMNEIVSATGYVHRRTLRLTVSIIRDYEVCKMVDRLLLHLHDKTIHEEDSLIHRLDFSLQETSTPRLISPEGLFE</sequence>
<proteinExistence type="predicted"/>
<gene>
    <name evidence="1" type="ORF">SS1G_11270</name>
</gene>
<dbReference type="EMBL" id="CH476637">
    <property type="protein sequence ID" value="EDN95393.1"/>
    <property type="molecule type" value="Genomic_DNA"/>
</dbReference>
<dbReference type="HOGENOM" id="CLU_2607465_0_0_1"/>
<dbReference type="AlphaFoldDB" id="A7F101"/>
<organism evidence="1 2">
    <name type="scientific">Sclerotinia sclerotiorum (strain ATCC 18683 / 1980 / Ss-1)</name>
    <name type="common">White mold</name>
    <name type="synonym">Whetzelinia sclerotiorum</name>
    <dbReference type="NCBI Taxonomy" id="665079"/>
    <lineage>
        <taxon>Eukaryota</taxon>
        <taxon>Fungi</taxon>
        <taxon>Dikarya</taxon>
        <taxon>Ascomycota</taxon>
        <taxon>Pezizomycotina</taxon>
        <taxon>Leotiomycetes</taxon>
        <taxon>Helotiales</taxon>
        <taxon>Sclerotiniaceae</taxon>
        <taxon>Sclerotinia</taxon>
    </lineage>
</organism>
<keyword evidence="2" id="KW-1185">Reference proteome</keyword>
<reference evidence="2" key="1">
    <citation type="journal article" date="2011" name="PLoS Genet.">
        <title>Genomic analysis of the necrotrophic fungal pathogens Sclerotinia sclerotiorum and Botrytis cinerea.</title>
        <authorList>
            <person name="Amselem J."/>
            <person name="Cuomo C.A."/>
            <person name="van Kan J.A."/>
            <person name="Viaud M."/>
            <person name="Benito E.P."/>
            <person name="Couloux A."/>
            <person name="Coutinho P.M."/>
            <person name="de Vries R.P."/>
            <person name="Dyer P.S."/>
            <person name="Fillinger S."/>
            <person name="Fournier E."/>
            <person name="Gout L."/>
            <person name="Hahn M."/>
            <person name="Kohn L."/>
            <person name="Lapalu N."/>
            <person name="Plummer K.M."/>
            <person name="Pradier J.M."/>
            <person name="Quevillon E."/>
            <person name="Sharon A."/>
            <person name="Simon A."/>
            <person name="ten Have A."/>
            <person name="Tudzynski B."/>
            <person name="Tudzynski P."/>
            <person name="Wincker P."/>
            <person name="Andrew M."/>
            <person name="Anthouard V."/>
            <person name="Beever R.E."/>
            <person name="Beffa R."/>
            <person name="Benoit I."/>
            <person name="Bouzid O."/>
            <person name="Brault B."/>
            <person name="Chen Z."/>
            <person name="Choquer M."/>
            <person name="Collemare J."/>
            <person name="Cotton P."/>
            <person name="Danchin E.G."/>
            <person name="Da Silva C."/>
            <person name="Gautier A."/>
            <person name="Giraud C."/>
            <person name="Giraud T."/>
            <person name="Gonzalez C."/>
            <person name="Grossetete S."/>
            <person name="Guldener U."/>
            <person name="Henrissat B."/>
            <person name="Howlett B.J."/>
            <person name="Kodira C."/>
            <person name="Kretschmer M."/>
            <person name="Lappartient A."/>
            <person name="Leroch M."/>
            <person name="Levis C."/>
            <person name="Mauceli E."/>
            <person name="Neuveglise C."/>
            <person name="Oeser B."/>
            <person name="Pearson M."/>
            <person name="Poulain J."/>
            <person name="Poussereau N."/>
            <person name="Quesneville H."/>
            <person name="Rascle C."/>
            <person name="Schumacher J."/>
            <person name="Segurens B."/>
            <person name="Sexton A."/>
            <person name="Silva E."/>
            <person name="Sirven C."/>
            <person name="Soanes D.M."/>
            <person name="Talbot N.J."/>
            <person name="Templeton M."/>
            <person name="Yandava C."/>
            <person name="Yarden O."/>
            <person name="Zeng Q."/>
            <person name="Rollins J.A."/>
            <person name="Lebrun M.H."/>
            <person name="Dickman M."/>
        </authorList>
    </citation>
    <scope>NUCLEOTIDE SEQUENCE [LARGE SCALE GENOMIC DNA]</scope>
    <source>
        <strain evidence="2">ATCC 18683 / 1980 / Ss-1</strain>
    </source>
</reference>